<organism evidence="3 4">
    <name type="scientific">Corynebacterium timonense</name>
    <dbReference type="NCBI Taxonomy" id="441500"/>
    <lineage>
        <taxon>Bacteria</taxon>
        <taxon>Bacillati</taxon>
        <taxon>Actinomycetota</taxon>
        <taxon>Actinomycetes</taxon>
        <taxon>Mycobacteriales</taxon>
        <taxon>Corynebacteriaceae</taxon>
        <taxon>Corynebacterium</taxon>
    </lineage>
</organism>
<evidence type="ECO:0000256" key="1">
    <source>
        <dbReference type="SAM" id="Coils"/>
    </source>
</evidence>
<evidence type="ECO:0000313" key="4">
    <source>
        <dbReference type="Proteomes" id="UP000182237"/>
    </source>
</evidence>
<reference evidence="3 4" key="1">
    <citation type="submission" date="2016-10" db="EMBL/GenBank/DDBJ databases">
        <authorList>
            <person name="de Groot N.N."/>
        </authorList>
    </citation>
    <scope>NUCLEOTIDE SEQUENCE [LARGE SCALE GENOMIC DNA]</scope>
    <source>
        <strain evidence="3 4">DSM 45434</strain>
    </source>
</reference>
<dbReference type="OrthoDB" id="4424402at2"/>
<sequence length="211" mass="23597">MGIIETIRKSRAATKAEIKAAQARARQAAKEEAKNDRRTAELLDKAEKRLLKEEKKGLKRKRKHEKQLAEAHLKRIEQSGITKKKAKNWVGAARVLIPVLIPLVYRAITAAQQRSISNRAHSLGLSTQDLARFSGRGAELKARVEAIREQATASDDLSSSYLKDLDVRLDELAQAVRNAEHLNAEQQRLAHDSIGKEVDAVSREVQEKLSD</sequence>
<dbReference type="RefSeq" id="WP_019194875.1">
    <property type="nucleotide sequence ID" value="NZ_LT629765.1"/>
</dbReference>
<feature type="compositionally biased region" description="Basic and acidic residues" evidence="2">
    <location>
        <begin position="28"/>
        <end position="45"/>
    </location>
</feature>
<evidence type="ECO:0000256" key="2">
    <source>
        <dbReference type="SAM" id="MobiDB-lite"/>
    </source>
</evidence>
<accession>A0A1H1UWV0</accession>
<gene>
    <name evidence="3" type="ORF">SAMN04488539_2356</name>
</gene>
<dbReference type="InterPro" id="IPR045522">
    <property type="entry name" value="DUF6474"/>
</dbReference>
<keyword evidence="1" id="KW-0175">Coiled coil</keyword>
<keyword evidence="4" id="KW-1185">Reference proteome</keyword>
<proteinExistence type="predicted"/>
<dbReference type="Proteomes" id="UP000182237">
    <property type="component" value="Chromosome I"/>
</dbReference>
<evidence type="ECO:0000313" key="3">
    <source>
        <dbReference type="EMBL" id="SDS77034.1"/>
    </source>
</evidence>
<name>A0A1H1UWV0_9CORY</name>
<dbReference type="eggNOG" id="ENOG5031IEU">
    <property type="taxonomic scope" value="Bacteria"/>
</dbReference>
<dbReference type="STRING" id="1203190.GCA_000312345_02091"/>
<dbReference type="Pfam" id="PF20079">
    <property type="entry name" value="DUF6474"/>
    <property type="match status" value="1"/>
</dbReference>
<dbReference type="AlphaFoldDB" id="A0A1H1UWV0"/>
<protein>
    <submittedName>
        <fullName evidence="3">Uncharacterized protein</fullName>
    </submittedName>
</protein>
<feature type="coiled-coil region" evidence="1">
    <location>
        <begin position="162"/>
        <end position="192"/>
    </location>
</feature>
<feature type="region of interest" description="Disordered" evidence="2">
    <location>
        <begin position="23"/>
        <end position="45"/>
    </location>
</feature>
<dbReference type="EMBL" id="LT629765">
    <property type="protein sequence ID" value="SDS77034.1"/>
    <property type="molecule type" value="Genomic_DNA"/>
</dbReference>